<dbReference type="KEGG" id="dli:dnl_36790"/>
<dbReference type="RefSeq" id="WP_207687391.1">
    <property type="nucleotide sequence ID" value="NZ_CP061799.1"/>
</dbReference>
<dbReference type="InterPro" id="IPR038765">
    <property type="entry name" value="Papain-like_cys_pep_sf"/>
</dbReference>
<dbReference type="AlphaFoldDB" id="A0A975B9E2"/>
<proteinExistence type="predicted"/>
<evidence type="ECO:0000313" key="2">
    <source>
        <dbReference type="Proteomes" id="UP000663720"/>
    </source>
</evidence>
<organism evidence="1 2">
    <name type="scientific">Desulfonema limicola</name>
    <dbReference type="NCBI Taxonomy" id="45656"/>
    <lineage>
        <taxon>Bacteria</taxon>
        <taxon>Pseudomonadati</taxon>
        <taxon>Thermodesulfobacteriota</taxon>
        <taxon>Desulfobacteria</taxon>
        <taxon>Desulfobacterales</taxon>
        <taxon>Desulfococcaceae</taxon>
        <taxon>Desulfonema</taxon>
    </lineage>
</organism>
<gene>
    <name evidence="1" type="ORF">dnl_36790</name>
</gene>
<reference evidence="1" key="1">
    <citation type="journal article" date="2021" name="Microb. Physiol.">
        <title>Proteogenomic Insights into the Physiology of Marine, Sulfate-Reducing, Filamentous Desulfonema limicola and Desulfonema magnum.</title>
        <authorList>
            <person name="Schnaars V."/>
            <person name="Wohlbrand L."/>
            <person name="Scheve S."/>
            <person name="Hinrichs C."/>
            <person name="Reinhardt R."/>
            <person name="Rabus R."/>
        </authorList>
    </citation>
    <scope>NUCLEOTIDE SEQUENCE</scope>
    <source>
        <strain evidence="1">5ac10</strain>
    </source>
</reference>
<dbReference type="Gene3D" id="3.90.1720.10">
    <property type="entry name" value="endopeptidase domain like (from Nostoc punctiforme)"/>
    <property type="match status" value="1"/>
</dbReference>
<dbReference type="EMBL" id="CP061799">
    <property type="protein sequence ID" value="QTA81346.1"/>
    <property type="molecule type" value="Genomic_DNA"/>
</dbReference>
<sequence length="184" mass="21164">MNKLIHHILYPDKILALIIICFFTCIISENSHASAMTHNNMENMEVHLSLVAEHYIGIPYKFGGDPEKAGAADNSHLLCDIYDKAAKQAGLKFIGYMPMQYLLDNTVQVQKDELKVGDMVVLYDGHAAMIYKFFNKDDFYLIYASFIKEQVISFHSKNAVYEAYWLKNLKGFYRLSQKLFTAQD</sequence>
<dbReference type="SUPFAM" id="SSF54001">
    <property type="entry name" value="Cysteine proteinases"/>
    <property type="match status" value="1"/>
</dbReference>
<evidence type="ECO:0000313" key="1">
    <source>
        <dbReference type="EMBL" id="QTA81346.1"/>
    </source>
</evidence>
<keyword evidence="2" id="KW-1185">Reference proteome</keyword>
<protein>
    <submittedName>
        <fullName evidence="1">Peptidase domain-containing protein</fullName>
    </submittedName>
</protein>
<dbReference type="Proteomes" id="UP000663720">
    <property type="component" value="Chromosome"/>
</dbReference>
<name>A0A975B9E2_9BACT</name>
<accession>A0A975B9E2</accession>